<comment type="caution">
    <text evidence="2">The sequence shown here is derived from an EMBL/GenBank/DDBJ whole genome shotgun (WGS) entry which is preliminary data.</text>
</comment>
<reference evidence="2" key="1">
    <citation type="submission" date="2022-12" db="EMBL/GenBank/DDBJ databases">
        <authorList>
            <person name="Webb A."/>
        </authorList>
    </citation>
    <scope>NUCLEOTIDE SEQUENCE</scope>
    <source>
        <strain evidence="2">Pf2</strain>
    </source>
</reference>
<feature type="compositionally biased region" description="Polar residues" evidence="1">
    <location>
        <begin position="7"/>
        <end position="17"/>
    </location>
</feature>
<evidence type="ECO:0000313" key="2">
    <source>
        <dbReference type="EMBL" id="CAI5736495.1"/>
    </source>
</evidence>
<evidence type="ECO:0000256" key="1">
    <source>
        <dbReference type="SAM" id="MobiDB-lite"/>
    </source>
</evidence>
<proteinExistence type="predicted"/>
<dbReference type="AlphaFoldDB" id="A0AAV0ULM8"/>
<name>A0AAV0ULM8_9STRA</name>
<evidence type="ECO:0000313" key="3">
    <source>
        <dbReference type="Proteomes" id="UP001159659"/>
    </source>
</evidence>
<feature type="region of interest" description="Disordered" evidence="1">
    <location>
        <begin position="1"/>
        <end position="21"/>
    </location>
</feature>
<protein>
    <submittedName>
        <fullName evidence="2">Uncharacterized protein</fullName>
    </submittedName>
</protein>
<gene>
    <name evidence="2" type="ORF">PFR002_LOCUS8098</name>
</gene>
<dbReference type="Proteomes" id="UP001159659">
    <property type="component" value="Unassembled WGS sequence"/>
</dbReference>
<dbReference type="EMBL" id="CANTFK010000980">
    <property type="protein sequence ID" value="CAI5736495.1"/>
    <property type="molecule type" value="Genomic_DNA"/>
</dbReference>
<organism evidence="2 3">
    <name type="scientific">Peronospora farinosa</name>
    <dbReference type="NCBI Taxonomy" id="134698"/>
    <lineage>
        <taxon>Eukaryota</taxon>
        <taxon>Sar</taxon>
        <taxon>Stramenopiles</taxon>
        <taxon>Oomycota</taxon>
        <taxon>Peronosporomycetes</taxon>
        <taxon>Peronosporales</taxon>
        <taxon>Peronosporaceae</taxon>
        <taxon>Peronospora</taxon>
    </lineage>
</organism>
<sequence>MMGGNEFSVTPGVNQDANDIAGGPATEHVGAITSGSGNTCSLGVDGLVITVSLNDVRPVMPEKQDTVVILSGDEAGTKGSLLGREAFAHSQFKEQRLYLSTLLLCKLLTVGRYVNIHEAIPDTVHDSIVVF</sequence>
<accession>A0AAV0ULM8</accession>